<sequence>MFGTKSHLGYNSSRVNKIDYEKKNDYEKGLWLPNLKLLKVDINKYKEDSIYLGVLL</sequence>
<dbReference type="EMBL" id="QKYT01000377">
    <property type="protein sequence ID" value="RIA86213.1"/>
    <property type="molecule type" value="Genomic_DNA"/>
</dbReference>
<evidence type="ECO:0000313" key="2">
    <source>
        <dbReference type="Proteomes" id="UP000265703"/>
    </source>
</evidence>
<protein>
    <submittedName>
        <fullName evidence="1">Uncharacterized protein</fullName>
    </submittedName>
</protein>
<keyword evidence="2" id="KW-1185">Reference proteome</keyword>
<name>A0A397SJ83_9GLOM</name>
<comment type="caution">
    <text evidence="1">The sequence shown here is derived from an EMBL/GenBank/DDBJ whole genome shotgun (WGS) entry which is preliminary data.</text>
</comment>
<proteinExistence type="predicted"/>
<accession>A0A397SJ83</accession>
<evidence type="ECO:0000313" key="1">
    <source>
        <dbReference type="EMBL" id="RIA86213.1"/>
    </source>
</evidence>
<organism evidence="1 2">
    <name type="scientific">Glomus cerebriforme</name>
    <dbReference type="NCBI Taxonomy" id="658196"/>
    <lineage>
        <taxon>Eukaryota</taxon>
        <taxon>Fungi</taxon>
        <taxon>Fungi incertae sedis</taxon>
        <taxon>Mucoromycota</taxon>
        <taxon>Glomeromycotina</taxon>
        <taxon>Glomeromycetes</taxon>
        <taxon>Glomerales</taxon>
        <taxon>Glomeraceae</taxon>
        <taxon>Glomus</taxon>
    </lineage>
</organism>
<gene>
    <name evidence="1" type="ORF">C1645_829641</name>
</gene>
<dbReference type="AlphaFoldDB" id="A0A397SJ83"/>
<dbReference type="Proteomes" id="UP000265703">
    <property type="component" value="Unassembled WGS sequence"/>
</dbReference>
<reference evidence="1 2" key="1">
    <citation type="submission" date="2018-06" db="EMBL/GenBank/DDBJ databases">
        <title>Comparative genomics reveals the genomic features of Rhizophagus irregularis, R. cerebriforme, R. diaphanum and Gigaspora rosea, and their symbiotic lifestyle signature.</title>
        <authorList>
            <person name="Morin E."/>
            <person name="San Clemente H."/>
            <person name="Chen E.C.H."/>
            <person name="De La Providencia I."/>
            <person name="Hainaut M."/>
            <person name="Kuo A."/>
            <person name="Kohler A."/>
            <person name="Murat C."/>
            <person name="Tang N."/>
            <person name="Roy S."/>
            <person name="Loubradou J."/>
            <person name="Henrissat B."/>
            <person name="Grigoriev I.V."/>
            <person name="Corradi N."/>
            <person name="Roux C."/>
            <person name="Martin F.M."/>
        </authorList>
    </citation>
    <scope>NUCLEOTIDE SEQUENCE [LARGE SCALE GENOMIC DNA]</scope>
    <source>
        <strain evidence="1 2">DAOM 227022</strain>
    </source>
</reference>